<feature type="compositionally biased region" description="Low complexity" evidence="1">
    <location>
        <begin position="135"/>
        <end position="145"/>
    </location>
</feature>
<sequence>MVRSCLLYAPKFELCLKLSFWNYSLKIREFRMSRIIFFTIALLVVAASLGKAQRPPYAGSRPVGYKDRFRPRPTGAAASATSLNDIDNRFGEIANNLDNSTNVTQRPPVGVEVVYGEPSDPSNTNAQDQSNAASGNGQQPQQQEQGVNVVNRLGGSRKSSIVPTATTISATPTIAPFRQTTLNHVPYDAHGDVFLVNLLNQRPVDQQPFWFVNYQAIEAHRNG</sequence>
<feature type="region of interest" description="Disordered" evidence="1">
    <location>
        <begin position="53"/>
        <end position="81"/>
    </location>
</feature>
<feature type="region of interest" description="Disordered" evidence="1">
    <location>
        <begin position="112"/>
        <end position="145"/>
    </location>
</feature>
<proteinExistence type="predicted"/>
<reference evidence="2 3" key="1">
    <citation type="submission" date="2020-11" db="EMBL/GenBank/DDBJ databases">
        <authorList>
            <person name="Wallbank WR R."/>
            <person name="Pardo Diaz C."/>
            <person name="Kozak K."/>
            <person name="Martin S."/>
            <person name="Jiggins C."/>
            <person name="Moest M."/>
            <person name="Warren A I."/>
            <person name="Generalovic N T."/>
            <person name="Byers J.R.P. K."/>
            <person name="Montejo-Kovacevich G."/>
            <person name="Yen C E."/>
        </authorList>
    </citation>
    <scope>NUCLEOTIDE SEQUENCE [LARGE SCALE GENOMIC DNA]</scope>
</reference>
<name>A0A7R8V828_HERIL</name>
<evidence type="ECO:0000313" key="3">
    <source>
        <dbReference type="Proteomes" id="UP000594454"/>
    </source>
</evidence>
<organism evidence="2 3">
    <name type="scientific">Hermetia illucens</name>
    <name type="common">Black soldier fly</name>
    <dbReference type="NCBI Taxonomy" id="343691"/>
    <lineage>
        <taxon>Eukaryota</taxon>
        <taxon>Metazoa</taxon>
        <taxon>Ecdysozoa</taxon>
        <taxon>Arthropoda</taxon>
        <taxon>Hexapoda</taxon>
        <taxon>Insecta</taxon>
        <taxon>Pterygota</taxon>
        <taxon>Neoptera</taxon>
        <taxon>Endopterygota</taxon>
        <taxon>Diptera</taxon>
        <taxon>Brachycera</taxon>
        <taxon>Stratiomyomorpha</taxon>
        <taxon>Stratiomyidae</taxon>
        <taxon>Hermetiinae</taxon>
        <taxon>Hermetia</taxon>
    </lineage>
</organism>
<keyword evidence="3" id="KW-1185">Reference proteome</keyword>
<dbReference type="OrthoDB" id="6612236at2759"/>
<evidence type="ECO:0000313" key="2">
    <source>
        <dbReference type="EMBL" id="CAD7094170.1"/>
    </source>
</evidence>
<protein>
    <submittedName>
        <fullName evidence="2">Uncharacterized protein</fullName>
    </submittedName>
</protein>
<dbReference type="EMBL" id="LR899015">
    <property type="protein sequence ID" value="CAD7094170.1"/>
    <property type="molecule type" value="Genomic_DNA"/>
</dbReference>
<dbReference type="Proteomes" id="UP000594454">
    <property type="component" value="Chromosome 7"/>
</dbReference>
<dbReference type="InParanoid" id="A0A7R8V828"/>
<dbReference type="AlphaFoldDB" id="A0A7R8V828"/>
<gene>
    <name evidence="2" type="ORF">HERILL_LOCUS16396</name>
</gene>
<feature type="compositionally biased region" description="Polar residues" evidence="1">
    <location>
        <begin position="120"/>
        <end position="134"/>
    </location>
</feature>
<accession>A0A7R8V828</accession>
<evidence type="ECO:0000256" key="1">
    <source>
        <dbReference type="SAM" id="MobiDB-lite"/>
    </source>
</evidence>